<dbReference type="HOGENOM" id="CLU_3089939_0_0_1"/>
<dbReference type="AlphaFoldDB" id="D7L7A8"/>
<name>D7L7A8_ARALL</name>
<gene>
    <name evidence="1" type="ORF">ARALYDRAFT_898107</name>
</gene>
<dbReference type="Proteomes" id="UP000008694">
    <property type="component" value="Unassembled WGS sequence"/>
</dbReference>
<proteinExistence type="predicted"/>
<evidence type="ECO:0000313" key="2">
    <source>
        <dbReference type="Proteomes" id="UP000008694"/>
    </source>
</evidence>
<keyword evidence="2" id="KW-1185">Reference proteome</keyword>
<accession>D7L7A8</accession>
<sequence>MSSGAIDLSRVCALQSEVSFNIRSSRDVPWGPCARASLGGTIGIHGSVQLYY</sequence>
<evidence type="ECO:0000313" key="1">
    <source>
        <dbReference type="EMBL" id="EFH61479.1"/>
    </source>
</evidence>
<protein>
    <submittedName>
        <fullName evidence="1">Predicted protein</fullName>
    </submittedName>
</protein>
<organism evidence="2">
    <name type="scientific">Arabidopsis lyrata subsp. lyrata</name>
    <name type="common">Lyre-leaved rock-cress</name>
    <dbReference type="NCBI Taxonomy" id="81972"/>
    <lineage>
        <taxon>Eukaryota</taxon>
        <taxon>Viridiplantae</taxon>
        <taxon>Streptophyta</taxon>
        <taxon>Embryophyta</taxon>
        <taxon>Tracheophyta</taxon>
        <taxon>Spermatophyta</taxon>
        <taxon>Magnoliopsida</taxon>
        <taxon>eudicotyledons</taxon>
        <taxon>Gunneridae</taxon>
        <taxon>Pentapetalae</taxon>
        <taxon>rosids</taxon>
        <taxon>malvids</taxon>
        <taxon>Brassicales</taxon>
        <taxon>Brassicaceae</taxon>
        <taxon>Camelineae</taxon>
        <taxon>Arabidopsis</taxon>
    </lineage>
</organism>
<reference evidence="2" key="1">
    <citation type="journal article" date="2011" name="Nat. Genet.">
        <title>The Arabidopsis lyrata genome sequence and the basis of rapid genome size change.</title>
        <authorList>
            <person name="Hu T.T."/>
            <person name="Pattyn P."/>
            <person name="Bakker E.G."/>
            <person name="Cao J."/>
            <person name="Cheng J.-F."/>
            <person name="Clark R.M."/>
            <person name="Fahlgren N."/>
            <person name="Fawcett J.A."/>
            <person name="Grimwood J."/>
            <person name="Gundlach H."/>
            <person name="Haberer G."/>
            <person name="Hollister J.D."/>
            <person name="Ossowski S."/>
            <person name="Ottilar R.P."/>
            <person name="Salamov A.A."/>
            <person name="Schneeberger K."/>
            <person name="Spannagl M."/>
            <person name="Wang X."/>
            <person name="Yang L."/>
            <person name="Nasrallah M.E."/>
            <person name="Bergelson J."/>
            <person name="Carrington J.C."/>
            <person name="Gaut B.S."/>
            <person name="Schmutz J."/>
            <person name="Mayer K.F.X."/>
            <person name="Van de Peer Y."/>
            <person name="Grigoriev I.V."/>
            <person name="Nordborg M."/>
            <person name="Weigel D."/>
            <person name="Guo Y.-L."/>
        </authorList>
    </citation>
    <scope>NUCLEOTIDE SEQUENCE [LARGE SCALE GENOMIC DNA]</scope>
    <source>
        <strain evidence="2">cv. MN47</strain>
    </source>
</reference>
<dbReference type="EMBL" id="GL348715">
    <property type="protein sequence ID" value="EFH61479.1"/>
    <property type="molecule type" value="Genomic_DNA"/>
</dbReference>
<dbReference type="Gramene" id="scaffold_302077.1">
    <property type="protein sequence ID" value="scaffold_302077.1"/>
    <property type="gene ID" value="scaffold_302077.1"/>
</dbReference>